<dbReference type="Pfam" id="PF06011">
    <property type="entry name" value="TRP"/>
    <property type="match status" value="1"/>
</dbReference>
<dbReference type="GO" id="GO:0009272">
    <property type="term" value="P:fungal-type cell wall biogenesis"/>
    <property type="evidence" value="ECO:0007669"/>
    <property type="project" value="TreeGrafter"/>
</dbReference>
<evidence type="ECO:0000256" key="4">
    <source>
        <dbReference type="ARBA" id="ARBA00022729"/>
    </source>
</evidence>
<dbReference type="PANTHER" id="PTHR31145">
    <property type="entry name" value="INTEGRAL MEMBRANE PROTEIN (AFU_ORTHOLOGUE AFUA_7G01610)"/>
    <property type="match status" value="1"/>
</dbReference>
<dbReference type="AlphaFoldDB" id="A0A1X7RSP5"/>
<feature type="transmembrane region" description="Helical" evidence="8">
    <location>
        <begin position="499"/>
        <end position="522"/>
    </location>
</feature>
<dbReference type="STRING" id="1276538.A0A1X7RSP5"/>
<feature type="compositionally biased region" description="Basic and acidic residues" evidence="7">
    <location>
        <begin position="916"/>
        <end position="926"/>
    </location>
</feature>
<feature type="region of interest" description="Disordered" evidence="7">
    <location>
        <begin position="1029"/>
        <end position="1119"/>
    </location>
</feature>
<evidence type="ECO:0000256" key="6">
    <source>
        <dbReference type="ARBA" id="ARBA00023136"/>
    </source>
</evidence>
<feature type="compositionally biased region" description="Basic and acidic residues" evidence="7">
    <location>
        <begin position="1104"/>
        <end position="1119"/>
    </location>
</feature>
<keyword evidence="3 8" id="KW-0812">Transmembrane</keyword>
<dbReference type="Proteomes" id="UP000215127">
    <property type="component" value="Chromosome 5"/>
</dbReference>
<dbReference type="SMART" id="SM01320">
    <property type="entry name" value="TRP_N"/>
    <property type="match status" value="1"/>
</dbReference>
<feature type="transmembrane region" description="Helical" evidence="8">
    <location>
        <begin position="645"/>
        <end position="663"/>
    </location>
</feature>
<evidence type="ECO:0000256" key="2">
    <source>
        <dbReference type="ARBA" id="ARBA00010642"/>
    </source>
</evidence>
<protein>
    <recommendedName>
        <fullName evidence="10">ML-like domain-containing protein</fullName>
    </recommendedName>
</protein>
<evidence type="ECO:0000256" key="9">
    <source>
        <dbReference type="SAM" id="SignalP"/>
    </source>
</evidence>
<evidence type="ECO:0000256" key="3">
    <source>
        <dbReference type="ARBA" id="ARBA00022692"/>
    </source>
</evidence>
<comment type="subcellular location">
    <subcellularLocation>
        <location evidence="1">Membrane</location>
        <topology evidence="1">Multi-pass membrane protein</topology>
    </subcellularLocation>
</comment>
<proteinExistence type="inferred from homology"/>
<feature type="region of interest" description="Disordered" evidence="7">
    <location>
        <begin position="990"/>
        <end position="1016"/>
    </location>
</feature>
<feature type="transmembrane region" description="Helical" evidence="8">
    <location>
        <begin position="675"/>
        <end position="694"/>
    </location>
</feature>
<dbReference type="InterPro" id="IPR010308">
    <property type="entry name" value="TRP_C"/>
</dbReference>
<feature type="chain" id="PRO_5010877257" description="ML-like domain-containing protein" evidence="9">
    <location>
        <begin position="25"/>
        <end position="1119"/>
    </location>
</feature>
<feature type="region of interest" description="Disordered" evidence="7">
    <location>
        <begin position="950"/>
        <end position="975"/>
    </location>
</feature>
<feature type="compositionally biased region" description="Low complexity" evidence="7">
    <location>
        <begin position="856"/>
        <end position="878"/>
    </location>
</feature>
<dbReference type="GO" id="GO:0055085">
    <property type="term" value="P:transmembrane transport"/>
    <property type="evidence" value="ECO:0007669"/>
    <property type="project" value="TreeGrafter"/>
</dbReference>
<feature type="region of interest" description="Disordered" evidence="7">
    <location>
        <begin position="844"/>
        <end position="881"/>
    </location>
</feature>
<evidence type="ECO:0000256" key="5">
    <source>
        <dbReference type="ARBA" id="ARBA00022989"/>
    </source>
</evidence>
<feature type="transmembrane region" description="Helical" evidence="8">
    <location>
        <begin position="706"/>
        <end position="732"/>
    </location>
</feature>
<sequence>MITRTRMALLVFFTFLACLRSSLAQTSPVSTDKDGNRYVQYTGEDGPVLLADNRRPSLYTADFGDCMGGSTINVTRFDASYYKDNMTVLFHLAGETGVKSDVVMLYIGVFAYGENRFDLVFDPCNANIASLCPMNGTVPIEASGIIPVSQEDVAGIPPIALSIPDFEGEAILRIFSNTTRQQIACYTAVVTNGNSFSHPAAVGSVLGIFTFVAMIASFATAIYGTAVPTMRLHYAHSLSVGVVFAVWHHIFFTGALSVNWPSVLVAWWSNFAWSGGMIYSSTMQDSINKLIGNNIGNTSHVGAAQTGGDNTDVGGGFDTSLLYKRVVTWGSNHPMVGDIASKIFDRDSGIVTKRDIVQRTLEARQAPMSGGSTLGTAEQGYHWYGDPVPEGLPLPGNFSGFAGTLGQEGIRASNAFMTGFLWFIILLVILIAAVIAFKWSLEGLVRYKKIKQDRLQFFRDHWLGFTAVITLRICYIAFFAMLFLSIFQFSYESSSGVKAIAGIVFIVFFAGMLGVASYAYWYRRHTVDFESRPQFERKTLLGKIPWFGFKDAPLQPSRGDAVAHDGNSNMDESAAKPRFWKRLSTGPALVHTTVNSIHDDEDYTRKFGWLAARFRRTRWWFFAFWLCYEFLRAIFYGGASGFARAQVFGLLVIEIVAAGFIIWMRPFEGQRLNLLVVYALSFSKVITVGLSAAFDVEFNLPRIATTALGIIIIVVQGILTILTMIAIVVGSVSSYMSLTRNQEGDDFRPKKWAGIREKYFNHLDKSVKDLPGESRKVKKERKKQEKLAKKLAKTRPSFDPEADPEKVGFTVRSIRRNPKIEDEDEIFVNEVNPSTFDIPINISTTTLPQPSATPIPSGSRPASRPVSRAPSVRSVSSGNLPFGARAHRMSWSMRDFQQQQELDAEYAGPASQVSAEDLKSMPKALPKDVVDRDRALQERDSTLSIRSSRIRVKKRMSRGAEVEPSVDGATANAEESDTALDIASPMSSVTHLPISAVPPPTMRPRAGTGGSTRNVSSGLLLPVAGLGPSASHSAGLASRSNSMRARSGSGSAGGYGLVVEEEEEEEEEDRGVTPVKDGLKRKSGVLMPQVEEGEEWFQPMGKGEGMEVKGKGKERVVEE</sequence>
<organism evidence="11 12">
    <name type="scientific">Zymoseptoria tritici (strain ST99CH_3D7)</name>
    <dbReference type="NCBI Taxonomy" id="1276538"/>
    <lineage>
        <taxon>Eukaryota</taxon>
        <taxon>Fungi</taxon>
        <taxon>Dikarya</taxon>
        <taxon>Ascomycota</taxon>
        <taxon>Pezizomycotina</taxon>
        <taxon>Dothideomycetes</taxon>
        <taxon>Dothideomycetidae</taxon>
        <taxon>Mycosphaerellales</taxon>
        <taxon>Mycosphaerellaceae</taxon>
        <taxon>Zymoseptoria</taxon>
    </lineage>
</organism>
<feature type="region of interest" description="Disordered" evidence="7">
    <location>
        <begin position="903"/>
        <end position="926"/>
    </location>
</feature>
<evidence type="ECO:0000259" key="10">
    <source>
        <dbReference type="SMART" id="SM01320"/>
    </source>
</evidence>
<keyword evidence="6 8" id="KW-0472">Membrane</keyword>
<evidence type="ECO:0000256" key="1">
    <source>
        <dbReference type="ARBA" id="ARBA00004141"/>
    </source>
</evidence>
<keyword evidence="12" id="KW-1185">Reference proteome</keyword>
<evidence type="ECO:0000256" key="7">
    <source>
        <dbReference type="SAM" id="MobiDB-lite"/>
    </source>
</evidence>
<accession>A0A1X7RSP5</accession>
<dbReference type="InterPro" id="IPR032800">
    <property type="entry name" value="TRP_N"/>
</dbReference>
<feature type="transmembrane region" description="Helical" evidence="8">
    <location>
        <begin position="420"/>
        <end position="441"/>
    </location>
</feature>
<evidence type="ECO:0000313" key="11">
    <source>
        <dbReference type="EMBL" id="SMQ50463.1"/>
    </source>
</evidence>
<gene>
    <name evidence="11" type="ORF">ZT3D7_G5616</name>
</gene>
<dbReference type="Pfam" id="PF14558">
    <property type="entry name" value="TRP_N"/>
    <property type="match status" value="1"/>
</dbReference>
<dbReference type="PROSITE" id="PS51257">
    <property type="entry name" value="PROKAR_LIPOPROTEIN"/>
    <property type="match status" value="1"/>
</dbReference>
<reference evidence="11 12" key="1">
    <citation type="submission" date="2016-06" db="EMBL/GenBank/DDBJ databases">
        <authorList>
            <person name="Kjaerup R.B."/>
            <person name="Dalgaard T.S."/>
            <person name="Juul-Madsen H.R."/>
        </authorList>
    </citation>
    <scope>NUCLEOTIDE SEQUENCE [LARGE SCALE GENOMIC DNA]</scope>
</reference>
<feature type="transmembrane region" description="Helical" evidence="8">
    <location>
        <begin position="462"/>
        <end position="487"/>
    </location>
</feature>
<feature type="transmembrane region" description="Helical" evidence="8">
    <location>
        <begin position="238"/>
        <end position="260"/>
    </location>
</feature>
<dbReference type="GO" id="GO:0016020">
    <property type="term" value="C:membrane"/>
    <property type="evidence" value="ECO:0007669"/>
    <property type="project" value="UniProtKB-SubCell"/>
</dbReference>
<dbReference type="PANTHER" id="PTHR31145:SF7">
    <property type="entry name" value="TRP-LIKE ION CHANNEL"/>
    <property type="match status" value="1"/>
</dbReference>
<feature type="domain" description="ML-like" evidence="10">
    <location>
        <begin position="56"/>
        <end position="197"/>
    </location>
</feature>
<feature type="transmembrane region" description="Helical" evidence="8">
    <location>
        <begin position="201"/>
        <end position="226"/>
    </location>
</feature>
<comment type="similarity">
    <text evidence="2">Belongs to the transient receptor potential (TRP) ion channel family.</text>
</comment>
<evidence type="ECO:0000313" key="12">
    <source>
        <dbReference type="Proteomes" id="UP000215127"/>
    </source>
</evidence>
<feature type="compositionally biased region" description="Low complexity" evidence="7">
    <location>
        <begin position="1037"/>
        <end position="1049"/>
    </location>
</feature>
<keyword evidence="4 9" id="KW-0732">Signal</keyword>
<feature type="compositionally biased region" description="Acidic residues" evidence="7">
    <location>
        <begin position="1059"/>
        <end position="1069"/>
    </location>
</feature>
<feature type="compositionally biased region" description="Polar residues" evidence="7">
    <location>
        <begin position="844"/>
        <end position="854"/>
    </location>
</feature>
<evidence type="ECO:0000256" key="8">
    <source>
        <dbReference type="SAM" id="Phobius"/>
    </source>
</evidence>
<feature type="signal peptide" evidence="9">
    <location>
        <begin position="1"/>
        <end position="24"/>
    </location>
</feature>
<feature type="transmembrane region" description="Helical" evidence="8">
    <location>
        <begin position="619"/>
        <end position="639"/>
    </location>
</feature>
<dbReference type="EMBL" id="LT853696">
    <property type="protein sequence ID" value="SMQ50463.1"/>
    <property type="molecule type" value="Genomic_DNA"/>
</dbReference>
<keyword evidence="5 8" id="KW-1133">Transmembrane helix</keyword>
<name>A0A1X7RSP5_ZYMT9</name>
<dbReference type="InterPro" id="IPR040241">
    <property type="entry name" value="TRP_Flc/Pkd2-like"/>
</dbReference>